<evidence type="ECO:0000313" key="3">
    <source>
        <dbReference type="Proteomes" id="UP000198836"/>
    </source>
</evidence>
<keyword evidence="1" id="KW-0812">Transmembrane</keyword>
<reference evidence="3" key="1">
    <citation type="submission" date="2016-10" db="EMBL/GenBank/DDBJ databases">
        <authorList>
            <person name="Varghese N."/>
            <person name="Submissions S."/>
        </authorList>
    </citation>
    <scope>NUCLEOTIDE SEQUENCE [LARGE SCALE GENOMIC DNA]</scope>
    <source>
        <strain evidence="3">DSM 18130</strain>
    </source>
</reference>
<organism evidence="2 3">
    <name type="scientific">Pedobacter suwonensis</name>
    <dbReference type="NCBI Taxonomy" id="332999"/>
    <lineage>
        <taxon>Bacteria</taxon>
        <taxon>Pseudomonadati</taxon>
        <taxon>Bacteroidota</taxon>
        <taxon>Sphingobacteriia</taxon>
        <taxon>Sphingobacteriales</taxon>
        <taxon>Sphingobacteriaceae</taxon>
        <taxon>Pedobacter</taxon>
    </lineage>
</organism>
<dbReference type="EMBL" id="FOJM01000011">
    <property type="protein sequence ID" value="SFA52968.1"/>
    <property type="molecule type" value="Genomic_DNA"/>
</dbReference>
<proteinExistence type="predicted"/>
<dbReference type="AlphaFoldDB" id="A0A1I0TMD8"/>
<name>A0A1I0TMD8_9SPHI</name>
<feature type="transmembrane region" description="Helical" evidence="1">
    <location>
        <begin position="39"/>
        <end position="62"/>
    </location>
</feature>
<evidence type="ECO:0000256" key="1">
    <source>
        <dbReference type="SAM" id="Phobius"/>
    </source>
</evidence>
<keyword evidence="1" id="KW-1133">Transmembrane helix</keyword>
<evidence type="ECO:0000313" key="2">
    <source>
        <dbReference type="EMBL" id="SFA52968.1"/>
    </source>
</evidence>
<accession>A0A1I0TMD8</accession>
<gene>
    <name evidence="2" type="ORF">SAMN04488511_111180</name>
</gene>
<dbReference type="Proteomes" id="UP000198836">
    <property type="component" value="Unassembled WGS sequence"/>
</dbReference>
<protein>
    <submittedName>
        <fullName evidence="2">Uncharacterized protein</fullName>
    </submittedName>
</protein>
<keyword evidence="3" id="KW-1185">Reference proteome</keyword>
<sequence length="65" mass="7136">MEINLPGRIVIAKRLFQPTACPDFQGSNLTARIISKDCFAVSLLAMMTFLGILSMVGIIYCIKSI</sequence>
<keyword evidence="1" id="KW-0472">Membrane</keyword>